<sequence length="252" mass="26411">MIVVTGATGNVGRPLMELLGDGARGVSRPEVDLARPETLEPVVDGAEALFLLFGGELLGPDTDIAGLLDVAKAGGVRRVALLSSQGAGTRPGMVPHSRLASFEEAVRQSSLEWTILRPSGFFTNAYAWAGGVAAAPFADVALPFVDPVDIAAVAAAALQGGHEGRTYVLTGPEAMTPQERAEALSLPFVEQSVEEARQQMSQFMPPPVVDGTLTILGSPTAEEQQVSPHVEQVTGRPATRFADWAARNAKAF</sequence>
<reference evidence="3" key="1">
    <citation type="journal article" date="2019" name="Int. J. Syst. Evol. Microbiol.">
        <title>The Global Catalogue of Microorganisms (GCM) 10K type strain sequencing project: providing services to taxonomists for standard genome sequencing and annotation.</title>
        <authorList>
            <consortium name="The Broad Institute Genomics Platform"/>
            <consortium name="The Broad Institute Genome Sequencing Center for Infectious Disease"/>
            <person name="Wu L."/>
            <person name="Ma J."/>
        </authorList>
    </citation>
    <scope>NUCLEOTIDE SEQUENCE [LARGE SCALE GENOMIC DNA]</scope>
    <source>
        <strain evidence="3">CGMCC 4.7405</strain>
    </source>
</reference>
<dbReference type="RefSeq" id="WP_382380705.1">
    <property type="nucleotide sequence ID" value="NZ_JBHRZI010000057.1"/>
</dbReference>
<evidence type="ECO:0000313" key="2">
    <source>
        <dbReference type="EMBL" id="MFC3898869.1"/>
    </source>
</evidence>
<dbReference type="Proteomes" id="UP001595690">
    <property type="component" value="Unassembled WGS sequence"/>
</dbReference>
<dbReference type="Gene3D" id="3.40.50.720">
    <property type="entry name" value="NAD(P)-binding Rossmann-like Domain"/>
    <property type="match status" value="1"/>
</dbReference>
<dbReference type="Gene3D" id="3.90.25.10">
    <property type="entry name" value="UDP-galactose 4-epimerase, domain 1"/>
    <property type="match status" value="1"/>
</dbReference>
<name>A0ABV8C9Y9_9PSEU</name>
<dbReference type="InterPro" id="IPR051604">
    <property type="entry name" value="Ergot_Alk_Oxidoreductase"/>
</dbReference>
<proteinExistence type="predicted"/>
<dbReference type="EMBL" id="JBHRZI010000057">
    <property type="protein sequence ID" value="MFC3898869.1"/>
    <property type="molecule type" value="Genomic_DNA"/>
</dbReference>
<gene>
    <name evidence="2" type="ORF">ACFOWZ_46010</name>
</gene>
<evidence type="ECO:0000259" key="1">
    <source>
        <dbReference type="Pfam" id="PF13460"/>
    </source>
</evidence>
<dbReference type="InterPro" id="IPR036291">
    <property type="entry name" value="NAD(P)-bd_dom_sf"/>
</dbReference>
<comment type="caution">
    <text evidence="2">The sequence shown here is derived from an EMBL/GenBank/DDBJ whole genome shotgun (WGS) entry which is preliminary data.</text>
</comment>
<dbReference type="SUPFAM" id="SSF51735">
    <property type="entry name" value="NAD(P)-binding Rossmann-fold domains"/>
    <property type="match status" value="1"/>
</dbReference>
<organism evidence="2 3">
    <name type="scientific">Lentzea rhizosphaerae</name>
    <dbReference type="NCBI Taxonomy" id="2041025"/>
    <lineage>
        <taxon>Bacteria</taxon>
        <taxon>Bacillati</taxon>
        <taxon>Actinomycetota</taxon>
        <taxon>Actinomycetes</taxon>
        <taxon>Pseudonocardiales</taxon>
        <taxon>Pseudonocardiaceae</taxon>
        <taxon>Lentzea</taxon>
    </lineage>
</organism>
<protein>
    <submittedName>
        <fullName evidence="2">SDR family oxidoreductase</fullName>
    </submittedName>
</protein>
<dbReference type="InterPro" id="IPR016040">
    <property type="entry name" value="NAD(P)-bd_dom"/>
</dbReference>
<dbReference type="PANTHER" id="PTHR43162:SF1">
    <property type="entry name" value="PRESTALK A DIFFERENTIATION PROTEIN A"/>
    <property type="match status" value="1"/>
</dbReference>
<evidence type="ECO:0000313" key="3">
    <source>
        <dbReference type="Proteomes" id="UP001595690"/>
    </source>
</evidence>
<dbReference type="PANTHER" id="PTHR43162">
    <property type="match status" value="1"/>
</dbReference>
<dbReference type="Pfam" id="PF13460">
    <property type="entry name" value="NAD_binding_10"/>
    <property type="match status" value="1"/>
</dbReference>
<keyword evidence="3" id="KW-1185">Reference proteome</keyword>
<accession>A0ABV8C9Y9</accession>
<feature type="domain" description="NAD(P)-binding" evidence="1">
    <location>
        <begin position="30"/>
        <end position="158"/>
    </location>
</feature>